<sequence length="153" mass="16688">MIQIDVIKEKIDKKEPPPPPPETKAPPPPFVPPPDIVIQVDAPPPQNTITTQSKQPTPPPVSSPASIGRPHVCGDDYYPAISKRLGEQGTTRLGFTITADGRVENVHVEASSGSERLDNAAVTCATPWRYKPAVREGQPVAVQWHTEVKWVLH</sequence>
<dbReference type="PRINTS" id="PR01374">
    <property type="entry name" value="TONBPROTEIN"/>
</dbReference>
<comment type="subcellular location">
    <subcellularLocation>
        <location evidence="1 10">Cell inner membrane</location>
        <topology evidence="1 10">Single-pass membrane protein</topology>
        <orientation evidence="1 10">Periplasmic side</orientation>
    </subcellularLocation>
</comment>
<dbReference type="PROSITE" id="PS52015">
    <property type="entry name" value="TONB_CTD"/>
    <property type="match status" value="1"/>
</dbReference>
<feature type="region of interest" description="Disordered" evidence="11">
    <location>
        <begin position="1"/>
        <end position="70"/>
    </location>
</feature>
<keyword evidence="10" id="KW-0735">Signal-anchor</keyword>
<comment type="function">
    <text evidence="10">Interacts with outer membrane receptor proteins that carry out high-affinity binding and energy dependent uptake into the periplasmic space of specific substrates. It could act to transduce energy from the cytoplasmic membrane to specific energy-requiring processes in the outer membrane, resulting in the release into the periplasm of ligands bound by these outer membrane proteins.</text>
</comment>
<dbReference type="NCBIfam" id="TIGR01352">
    <property type="entry name" value="tonB_Cterm"/>
    <property type="match status" value="1"/>
</dbReference>
<accession>A0A846MZW5</accession>
<evidence type="ECO:0000256" key="9">
    <source>
        <dbReference type="ARBA" id="ARBA00023136"/>
    </source>
</evidence>
<dbReference type="InterPro" id="IPR037682">
    <property type="entry name" value="TonB_C"/>
</dbReference>
<keyword evidence="4 10" id="KW-1003">Cell membrane</keyword>
<dbReference type="GO" id="GO:0015031">
    <property type="term" value="P:protein transport"/>
    <property type="evidence" value="ECO:0007669"/>
    <property type="project" value="UniProtKB-UniRule"/>
</dbReference>
<dbReference type="InterPro" id="IPR003538">
    <property type="entry name" value="TonB"/>
</dbReference>
<keyword evidence="6" id="KW-0812">Transmembrane</keyword>
<comment type="similarity">
    <text evidence="2 10">Belongs to the TonB family.</text>
</comment>
<dbReference type="GO" id="GO:0055085">
    <property type="term" value="P:transmembrane transport"/>
    <property type="evidence" value="ECO:0007669"/>
    <property type="project" value="InterPro"/>
</dbReference>
<evidence type="ECO:0000256" key="2">
    <source>
        <dbReference type="ARBA" id="ARBA00006555"/>
    </source>
</evidence>
<keyword evidence="3 10" id="KW-0813">Transport</keyword>
<name>A0A846MZW5_9PROT</name>
<dbReference type="GO" id="GO:0030288">
    <property type="term" value="C:outer membrane-bounded periplasmic space"/>
    <property type="evidence" value="ECO:0007669"/>
    <property type="project" value="InterPro"/>
</dbReference>
<dbReference type="Gene3D" id="3.30.1150.10">
    <property type="match status" value="1"/>
</dbReference>
<dbReference type="RefSeq" id="WP_167082721.1">
    <property type="nucleotide sequence ID" value="NZ_JAASRM010000001.1"/>
</dbReference>
<dbReference type="Pfam" id="PF03544">
    <property type="entry name" value="TonB_C"/>
    <property type="match status" value="1"/>
</dbReference>
<keyword evidence="14" id="KW-1185">Reference proteome</keyword>
<evidence type="ECO:0000256" key="3">
    <source>
        <dbReference type="ARBA" id="ARBA00022448"/>
    </source>
</evidence>
<protein>
    <recommendedName>
        <fullName evidence="10">Protein TonB</fullName>
    </recommendedName>
</protein>
<dbReference type="InterPro" id="IPR051045">
    <property type="entry name" value="TonB-dependent_transducer"/>
</dbReference>
<evidence type="ECO:0000256" key="11">
    <source>
        <dbReference type="SAM" id="MobiDB-lite"/>
    </source>
</evidence>
<evidence type="ECO:0000256" key="6">
    <source>
        <dbReference type="ARBA" id="ARBA00022692"/>
    </source>
</evidence>
<dbReference type="PANTHER" id="PTHR33446">
    <property type="entry name" value="PROTEIN TONB-RELATED"/>
    <property type="match status" value="1"/>
</dbReference>
<evidence type="ECO:0000259" key="12">
    <source>
        <dbReference type="PROSITE" id="PS52015"/>
    </source>
</evidence>
<dbReference type="EMBL" id="JAASRM010000001">
    <property type="protein sequence ID" value="NIK88552.1"/>
    <property type="molecule type" value="Genomic_DNA"/>
</dbReference>
<dbReference type="SUPFAM" id="SSF74653">
    <property type="entry name" value="TolA/TonB C-terminal domain"/>
    <property type="match status" value="1"/>
</dbReference>
<keyword evidence="5 10" id="KW-0997">Cell inner membrane</keyword>
<evidence type="ECO:0000313" key="13">
    <source>
        <dbReference type="EMBL" id="NIK88552.1"/>
    </source>
</evidence>
<evidence type="ECO:0000256" key="1">
    <source>
        <dbReference type="ARBA" id="ARBA00004383"/>
    </source>
</evidence>
<evidence type="ECO:0000256" key="7">
    <source>
        <dbReference type="ARBA" id="ARBA00022927"/>
    </source>
</evidence>
<evidence type="ECO:0000256" key="4">
    <source>
        <dbReference type="ARBA" id="ARBA00022475"/>
    </source>
</evidence>
<reference evidence="13 14" key="1">
    <citation type="submission" date="2020-03" db="EMBL/GenBank/DDBJ databases">
        <title>Genomic Encyclopedia of Type Strains, Phase IV (KMG-IV): sequencing the most valuable type-strain genomes for metagenomic binning, comparative biology and taxonomic classification.</title>
        <authorList>
            <person name="Goeker M."/>
        </authorList>
    </citation>
    <scope>NUCLEOTIDE SEQUENCE [LARGE SCALE GENOMIC DNA]</scope>
    <source>
        <strain evidence="13 14">DSM 19867</strain>
    </source>
</reference>
<gene>
    <name evidence="13" type="ORF">FHS83_001870</name>
</gene>
<feature type="domain" description="TonB C-terminal" evidence="12">
    <location>
        <begin position="63"/>
        <end position="153"/>
    </location>
</feature>
<evidence type="ECO:0000313" key="14">
    <source>
        <dbReference type="Proteomes" id="UP000570514"/>
    </source>
</evidence>
<feature type="compositionally biased region" description="Basic and acidic residues" evidence="11">
    <location>
        <begin position="1"/>
        <end position="16"/>
    </location>
</feature>
<comment type="caution">
    <text evidence="13">The sequence shown here is derived from an EMBL/GenBank/DDBJ whole genome shotgun (WGS) entry which is preliminary data.</text>
</comment>
<keyword evidence="9" id="KW-0472">Membrane</keyword>
<evidence type="ECO:0000256" key="5">
    <source>
        <dbReference type="ARBA" id="ARBA00022519"/>
    </source>
</evidence>
<dbReference type="InterPro" id="IPR006260">
    <property type="entry name" value="TonB/TolA_C"/>
</dbReference>
<dbReference type="Proteomes" id="UP000570514">
    <property type="component" value="Unassembled WGS sequence"/>
</dbReference>
<dbReference type="PANTHER" id="PTHR33446:SF2">
    <property type="entry name" value="PROTEIN TONB"/>
    <property type="match status" value="1"/>
</dbReference>
<dbReference type="AlphaFoldDB" id="A0A846MZW5"/>
<feature type="compositionally biased region" description="Pro residues" evidence="11">
    <location>
        <begin position="17"/>
        <end position="35"/>
    </location>
</feature>
<keyword evidence="8" id="KW-1133">Transmembrane helix</keyword>
<dbReference type="GO" id="GO:0098797">
    <property type="term" value="C:plasma membrane protein complex"/>
    <property type="evidence" value="ECO:0007669"/>
    <property type="project" value="TreeGrafter"/>
</dbReference>
<keyword evidence="7 10" id="KW-0653">Protein transport</keyword>
<evidence type="ECO:0000256" key="8">
    <source>
        <dbReference type="ARBA" id="ARBA00022989"/>
    </source>
</evidence>
<dbReference type="GO" id="GO:0015891">
    <property type="term" value="P:siderophore transport"/>
    <property type="evidence" value="ECO:0007669"/>
    <property type="project" value="InterPro"/>
</dbReference>
<dbReference type="GO" id="GO:0031992">
    <property type="term" value="F:energy transducer activity"/>
    <property type="evidence" value="ECO:0007669"/>
    <property type="project" value="InterPro"/>
</dbReference>
<proteinExistence type="inferred from homology"/>
<evidence type="ECO:0000256" key="10">
    <source>
        <dbReference type="RuleBase" id="RU362123"/>
    </source>
</evidence>
<organism evidence="13 14">
    <name type="scientific">Rhizomicrobium palustre</name>
    <dbReference type="NCBI Taxonomy" id="189966"/>
    <lineage>
        <taxon>Bacteria</taxon>
        <taxon>Pseudomonadati</taxon>
        <taxon>Pseudomonadota</taxon>
        <taxon>Alphaproteobacteria</taxon>
        <taxon>Micropepsales</taxon>
        <taxon>Micropepsaceae</taxon>
        <taxon>Rhizomicrobium</taxon>
    </lineage>
</organism>